<keyword evidence="8" id="KW-0426">Late protein</keyword>
<keyword evidence="6" id="KW-0832">Ubl conjugation</keyword>
<evidence type="ECO:0000256" key="14">
    <source>
        <dbReference type="ARBA" id="ARBA00023200"/>
    </source>
</evidence>
<keyword evidence="3" id="KW-0945">Host-virus interaction</keyword>
<evidence type="ECO:0000256" key="12">
    <source>
        <dbReference type="ARBA" id="ARBA00023120"/>
    </source>
</evidence>
<sequence>MYASLAPRLGQTSFAASSVGIADLRGGKINWGSLGSSIANAFKTTGRFFGNAASKFSKSQAYHDIKKGLQDSGLARNVAGLAGETLSSLVDIGKMKLENELQQLRRKVAKNVTADELARLLLSYRDQMIANPTVTPVPAINEPQEVVVEEDITAKRPRVEEVEPEVIEQEAQPVTPLVTVPYRRHRIRGAGELEWQSHLNNMLGQGVRYTSSKYCS</sequence>
<dbReference type="InterPro" id="IPR004243">
    <property type="entry name" value="McpVI"/>
</dbReference>
<evidence type="ECO:0000256" key="10">
    <source>
        <dbReference type="ARBA" id="ARBA00022952"/>
    </source>
</evidence>
<keyword evidence="2" id="KW-1048">Host nucleus</keyword>
<protein>
    <submittedName>
        <fullName evidence="16">PVI</fullName>
    </submittedName>
</protein>
<keyword evidence="13" id="KW-1015">Disulfide bond</keyword>
<evidence type="ECO:0000256" key="7">
    <source>
        <dbReference type="ARBA" id="ARBA00022844"/>
    </source>
</evidence>
<evidence type="ECO:0000256" key="1">
    <source>
        <dbReference type="ARBA" id="ARBA00022561"/>
    </source>
</evidence>
<evidence type="ECO:0000256" key="3">
    <source>
        <dbReference type="ARBA" id="ARBA00022581"/>
    </source>
</evidence>
<accession>A0ABX8SN96</accession>
<keyword evidence="10" id="KW-1177">Microtubular inwards viral transport</keyword>
<keyword evidence="15" id="KW-1160">Virus entry into host cell</keyword>
<keyword evidence="5" id="KW-1188">Viral release from host cell</keyword>
<dbReference type="EMBL" id="MZ562791">
    <property type="protein sequence ID" value="QXX30955.1"/>
    <property type="molecule type" value="Genomic_DNA"/>
</dbReference>
<keyword evidence="7" id="KW-0946">Virion</keyword>
<evidence type="ECO:0000256" key="15">
    <source>
        <dbReference type="ARBA" id="ARBA00023296"/>
    </source>
</evidence>
<keyword evidence="9" id="KW-0118">Viral capsid assembly</keyword>
<keyword evidence="17" id="KW-1185">Reference proteome</keyword>
<keyword evidence="12" id="KW-1176">Cytoplasmic inwards viral transport</keyword>
<evidence type="ECO:0000256" key="13">
    <source>
        <dbReference type="ARBA" id="ARBA00023157"/>
    </source>
</evidence>
<dbReference type="Proteomes" id="UP000827153">
    <property type="component" value="Segment"/>
</dbReference>
<evidence type="ECO:0000256" key="8">
    <source>
        <dbReference type="ARBA" id="ARBA00022921"/>
    </source>
</evidence>
<keyword evidence="14" id="KW-1035">Host cytoplasm</keyword>
<organism evidence="16 17">
    <name type="scientific">Psittacine adenovirus 2</name>
    <dbReference type="NCBI Taxonomy" id="1301246"/>
    <lineage>
        <taxon>Viruses</taxon>
        <taxon>Varidnaviria</taxon>
        <taxon>Bamfordvirae</taxon>
        <taxon>Preplasmiviricota</taxon>
        <taxon>Polisuviricotina</taxon>
        <taxon>Pharingeaviricetes</taxon>
        <taxon>Rowavirales</taxon>
        <taxon>Adenoviridae</taxon>
        <taxon>Siadenovirus</taxon>
        <taxon>Siadenovirus cinerei</taxon>
    </lineage>
</organism>
<reference evidence="16 17" key="1">
    <citation type="submission" date="2021-07" db="EMBL/GenBank/DDBJ databases">
        <title>Genomic characterization of psittacine adenovirus 2, a siadenovirus determined from a moribund African grey parrot (Psittacus erithacus).</title>
        <authorList>
            <person name="Surphlis A.C."/>
            <person name="Dill-Okubo J.A."/>
            <person name="Harrach B."/>
            <person name="Waltzek T.B."/>
            <person name="Subramaniam K."/>
        </authorList>
    </citation>
    <scope>NUCLEOTIDE SEQUENCE [LARGE SCALE GENOMIC DNA]</scope>
    <source>
        <strain evidence="16 17">WVL19065-01E</strain>
    </source>
</reference>
<evidence type="ECO:0000256" key="4">
    <source>
        <dbReference type="ARBA" id="ARBA00022595"/>
    </source>
</evidence>
<evidence type="ECO:0000313" key="16">
    <source>
        <dbReference type="EMBL" id="QXX30955.1"/>
    </source>
</evidence>
<evidence type="ECO:0000256" key="6">
    <source>
        <dbReference type="ARBA" id="ARBA00022843"/>
    </source>
</evidence>
<name>A0ABX8SN96_9ADEN</name>
<keyword evidence="1" id="KW-0167">Capsid protein</keyword>
<dbReference type="Pfam" id="PF02993">
    <property type="entry name" value="MCPVI"/>
    <property type="match status" value="1"/>
</dbReference>
<evidence type="ECO:0000256" key="11">
    <source>
        <dbReference type="ARBA" id="ARBA00023099"/>
    </source>
</evidence>
<keyword evidence="4" id="KW-1162">Viral penetration into host cytoplasm</keyword>
<evidence type="ECO:0000313" key="17">
    <source>
        <dbReference type="Proteomes" id="UP000827153"/>
    </source>
</evidence>
<evidence type="ECO:0000256" key="5">
    <source>
        <dbReference type="ARBA" id="ARBA00022612"/>
    </source>
</evidence>
<proteinExistence type="predicted"/>
<keyword evidence="11" id="KW-1174">Viral penetration via lysis of host organellar membrane</keyword>
<evidence type="ECO:0000256" key="2">
    <source>
        <dbReference type="ARBA" id="ARBA00022562"/>
    </source>
</evidence>
<evidence type="ECO:0000256" key="9">
    <source>
        <dbReference type="ARBA" id="ARBA00022950"/>
    </source>
</evidence>